<dbReference type="EMBL" id="SLUK01000008">
    <property type="protein sequence ID" value="TCL42825.1"/>
    <property type="molecule type" value="Genomic_DNA"/>
</dbReference>
<feature type="transmembrane region" description="Helical" evidence="1">
    <location>
        <begin position="180"/>
        <end position="211"/>
    </location>
</feature>
<keyword evidence="1" id="KW-0812">Transmembrane</keyword>
<evidence type="ECO:0000313" key="2">
    <source>
        <dbReference type="EMBL" id="TCL42825.1"/>
    </source>
</evidence>
<proteinExistence type="predicted"/>
<dbReference type="Proteomes" id="UP000294682">
    <property type="component" value="Unassembled WGS sequence"/>
</dbReference>
<feature type="transmembrane region" description="Helical" evidence="1">
    <location>
        <begin position="218"/>
        <end position="244"/>
    </location>
</feature>
<feature type="transmembrane region" description="Helical" evidence="1">
    <location>
        <begin position="256"/>
        <end position="278"/>
    </location>
</feature>
<accession>A0A9X8UIH1</accession>
<dbReference type="Pfam" id="PF05857">
    <property type="entry name" value="TraX"/>
    <property type="match status" value="1"/>
</dbReference>
<evidence type="ECO:0000256" key="1">
    <source>
        <dbReference type="SAM" id="Phobius"/>
    </source>
</evidence>
<feature type="transmembrane region" description="Helical" evidence="1">
    <location>
        <begin position="148"/>
        <end position="168"/>
    </location>
</feature>
<keyword evidence="1" id="KW-0472">Membrane</keyword>
<gene>
    <name evidence="2" type="ORF">EDD78_108140</name>
</gene>
<feature type="transmembrane region" description="Helical" evidence="1">
    <location>
        <begin position="87"/>
        <end position="105"/>
    </location>
</feature>
<sequence length="281" mass="32209">MPGSTAHSSGPRAMMERLLKRGLCAFELKVIALVCMTFDHVAFFLSPALPIPWWFRLIGRIAAPLFIFLSCWGFDYTHDRVRYIRRMFCWSVGMDLCTAVINFLTAGRAEVRIDNHIFSTLFYILYYLYWIERLRAREMGRSRPAKPLLAIALPFVLPPAASLLLAMLTANLGKGALRSLLLGVLSALLPCPLFVEGGVLLVAFGVILYYLRNRRRGMIIFYCVFSLLTGGLQSFMILALPLLLLYNHRQGRRMKYFFYLYYPLHAYLLYGLQLLLLARGE</sequence>
<protein>
    <submittedName>
        <fullName evidence="2">TraX protein</fullName>
    </submittedName>
</protein>
<reference evidence="2 3" key="1">
    <citation type="submission" date="2019-03" db="EMBL/GenBank/DDBJ databases">
        <title>Genomic Encyclopedia of Type Strains, Phase IV (KMG-IV): sequencing the most valuable type-strain genomes for metagenomic binning, comparative biology and taxonomic classification.</title>
        <authorList>
            <person name="Goeker M."/>
        </authorList>
    </citation>
    <scope>NUCLEOTIDE SEQUENCE [LARGE SCALE GENOMIC DNA]</scope>
    <source>
        <strain evidence="2 3">DSM 100433</strain>
    </source>
</reference>
<organism evidence="2 3">
    <name type="scientific">Harryflintia acetispora</name>
    <dbReference type="NCBI Taxonomy" id="1849041"/>
    <lineage>
        <taxon>Bacteria</taxon>
        <taxon>Bacillati</taxon>
        <taxon>Bacillota</taxon>
        <taxon>Clostridia</taxon>
        <taxon>Eubacteriales</taxon>
        <taxon>Oscillospiraceae</taxon>
        <taxon>Harryflintia</taxon>
    </lineage>
</organism>
<feature type="transmembrane region" description="Helical" evidence="1">
    <location>
        <begin position="117"/>
        <end position="136"/>
    </location>
</feature>
<keyword evidence="3" id="KW-1185">Reference proteome</keyword>
<dbReference type="AlphaFoldDB" id="A0A9X8UIH1"/>
<name>A0A9X8UIH1_9FIRM</name>
<feature type="transmembrane region" description="Helical" evidence="1">
    <location>
        <begin position="22"/>
        <end position="45"/>
    </location>
</feature>
<evidence type="ECO:0000313" key="3">
    <source>
        <dbReference type="Proteomes" id="UP000294682"/>
    </source>
</evidence>
<dbReference type="InterPro" id="IPR008875">
    <property type="entry name" value="TraX"/>
</dbReference>
<feature type="transmembrane region" description="Helical" evidence="1">
    <location>
        <begin position="57"/>
        <end position="75"/>
    </location>
</feature>
<keyword evidence="1" id="KW-1133">Transmembrane helix</keyword>
<comment type="caution">
    <text evidence="2">The sequence shown here is derived from an EMBL/GenBank/DDBJ whole genome shotgun (WGS) entry which is preliminary data.</text>
</comment>